<protein>
    <recommendedName>
        <fullName evidence="7">Adenylate kinase</fullName>
    </recommendedName>
</protein>
<keyword evidence="2" id="KW-0547">Nucleotide-binding</keyword>
<dbReference type="AlphaFoldDB" id="A0A8I6R9Y7"/>
<dbReference type="GO" id="GO:0006139">
    <property type="term" value="P:nucleobase-containing compound metabolic process"/>
    <property type="evidence" value="ECO:0007669"/>
    <property type="project" value="InterPro"/>
</dbReference>
<proteinExistence type="predicted"/>
<dbReference type="InterPro" id="IPR000850">
    <property type="entry name" value="Adenylat/UMP-CMP_kin"/>
</dbReference>
<accession>A0A8I6R9Y7</accession>
<dbReference type="CDD" id="cd01428">
    <property type="entry name" value="ADK"/>
    <property type="match status" value="1"/>
</dbReference>
<dbReference type="GO" id="GO:0019205">
    <property type="term" value="F:nucleobase-containing compound kinase activity"/>
    <property type="evidence" value="ECO:0007669"/>
    <property type="project" value="InterPro"/>
</dbReference>
<feature type="compositionally biased region" description="Acidic residues" evidence="4">
    <location>
        <begin position="510"/>
        <end position="544"/>
    </location>
</feature>
<dbReference type="SUPFAM" id="SSF52540">
    <property type="entry name" value="P-loop containing nucleoside triphosphate hydrolases"/>
    <property type="match status" value="1"/>
</dbReference>
<dbReference type="OMA" id="RLEACLM"/>
<dbReference type="GO" id="GO:0005524">
    <property type="term" value="F:ATP binding"/>
    <property type="evidence" value="ECO:0007669"/>
    <property type="project" value="InterPro"/>
</dbReference>
<keyword evidence="3" id="KW-0418">Kinase</keyword>
<dbReference type="CDD" id="cd22979">
    <property type="entry name" value="DD_AK8"/>
    <property type="match status" value="1"/>
</dbReference>
<dbReference type="GeneID" id="106661259"/>
<sequence length="552" mass="64476">MAVDDSMRKLVIPPHFAPYLERHNIYEVFYDLSLSLAMDRPQDHVLYLRNKITVLTNIKQVIKIIIIAPDHVDKRELARQIGHSLEIDVISLCDIIMEDPKAERDPKRLALRFKELLIRKKMTNKGWVLYDFPRDKFEARAIQKSGMNATHIFQLVPSPTLYTPRDLWNEKVIDWDERELMKMLIDYKNRVVGLRNIYTNQIREIPIRGRRLPDVAKACVMMTKQVKIRSAAPCLPRVVLIGPRGSYRRTIAKMLSERFNMVHVDMNELLEQGKLKKNDVGKQIKQLYESNCRIYGKLIIAVLEDRLLDYDCLNKGWVLTGFPRDRLDFEILDSFDTPPNRVIFLTKDSFACIERLKKRRVHLYNGDVKTVEEIEKMGDDLLASHFIIHPSDEEKRLIFDNEIYQRGIQGMLDYCKNNCSIVDGEGTVEEIYDRVERVIIFPAPVEKPRCRRDKEKVLKDLQGAKESKKTMEAPVKEEKDVAKFVSCESVYPAAINETWKKSFDVIPDNQDIDESSIQEEEPTFSMYEEEVVGEEEEEVTDEELSLTFRKSN</sequence>
<evidence type="ECO:0000256" key="4">
    <source>
        <dbReference type="SAM" id="MobiDB-lite"/>
    </source>
</evidence>
<evidence type="ECO:0000313" key="5">
    <source>
        <dbReference type="EnsemblMetazoa" id="XP_014240030.1"/>
    </source>
</evidence>
<evidence type="ECO:0008006" key="7">
    <source>
        <dbReference type="Google" id="ProtNLM"/>
    </source>
</evidence>
<feature type="region of interest" description="Disordered" evidence="4">
    <location>
        <begin position="510"/>
        <end position="552"/>
    </location>
</feature>
<dbReference type="Pfam" id="PF00406">
    <property type="entry name" value="ADK"/>
    <property type="match status" value="1"/>
</dbReference>
<evidence type="ECO:0000256" key="3">
    <source>
        <dbReference type="ARBA" id="ARBA00022777"/>
    </source>
</evidence>
<dbReference type="PANTHER" id="PTHR23359">
    <property type="entry name" value="NUCLEOTIDE KINASE"/>
    <property type="match status" value="1"/>
</dbReference>
<dbReference type="OrthoDB" id="522106at2759"/>
<name>A0A8I6R9Y7_CIMLE</name>
<evidence type="ECO:0000256" key="2">
    <source>
        <dbReference type="ARBA" id="ARBA00022741"/>
    </source>
</evidence>
<dbReference type="Proteomes" id="UP000494040">
    <property type="component" value="Unassembled WGS sequence"/>
</dbReference>
<keyword evidence="1" id="KW-0808">Transferase</keyword>
<dbReference type="EnsemblMetazoa" id="XM_014384544.2">
    <property type="protein sequence ID" value="XP_014240030.1"/>
    <property type="gene ID" value="LOC106661259"/>
</dbReference>
<dbReference type="Gene3D" id="3.40.50.300">
    <property type="entry name" value="P-loop containing nucleotide triphosphate hydrolases"/>
    <property type="match status" value="1"/>
</dbReference>
<reference evidence="5" key="1">
    <citation type="submission" date="2022-01" db="UniProtKB">
        <authorList>
            <consortium name="EnsemblMetazoa"/>
        </authorList>
    </citation>
    <scope>IDENTIFICATION</scope>
</reference>
<dbReference type="RefSeq" id="XP_014240030.1">
    <property type="nucleotide sequence ID" value="XM_014384544.2"/>
</dbReference>
<evidence type="ECO:0000256" key="1">
    <source>
        <dbReference type="ARBA" id="ARBA00022679"/>
    </source>
</evidence>
<evidence type="ECO:0000313" key="6">
    <source>
        <dbReference type="Proteomes" id="UP000494040"/>
    </source>
</evidence>
<keyword evidence="6" id="KW-1185">Reference proteome</keyword>
<dbReference type="KEGG" id="clec:106661259"/>
<organism evidence="5 6">
    <name type="scientific">Cimex lectularius</name>
    <name type="common">Bed bug</name>
    <name type="synonym">Acanthia lectularia</name>
    <dbReference type="NCBI Taxonomy" id="79782"/>
    <lineage>
        <taxon>Eukaryota</taxon>
        <taxon>Metazoa</taxon>
        <taxon>Ecdysozoa</taxon>
        <taxon>Arthropoda</taxon>
        <taxon>Hexapoda</taxon>
        <taxon>Insecta</taxon>
        <taxon>Pterygota</taxon>
        <taxon>Neoptera</taxon>
        <taxon>Paraneoptera</taxon>
        <taxon>Hemiptera</taxon>
        <taxon>Heteroptera</taxon>
        <taxon>Panheteroptera</taxon>
        <taxon>Cimicomorpha</taxon>
        <taxon>Cimicidae</taxon>
        <taxon>Cimex</taxon>
    </lineage>
</organism>
<dbReference type="InterPro" id="IPR027417">
    <property type="entry name" value="P-loop_NTPase"/>
</dbReference>